<evidence type="ECO:0000313" key="5">
    <source>
        <dbReference type="EMBL" id="RDD63873.1"/>
    </source>
</evidence>
<dbReference type="InterPro" id="IPR011006">
    <property type="entry name" value="CheY-like_superfamily"/>
</dbReference>
<keyword evidence="6" id="KW-1185">Reference proteome</keyword>
<reference evidence="5 6" key="1">
    <citation type="submission" date="2018-07" db="EMBL/GenBank/DDBJ databases">
        <title>Venubactetium sediminum gen. nov., sp. nov., isolated from a marine solar saltern.</title>
        <authorList>
            <person name="Wang S."/>
        </authorList>
    </citation>
    <scope>NUCLEOTIDE SEQUENCE [LARGE SCALE GENOMIC DNA]</scope>
    <source>
        <strain evidence="5 6">WD2A32</strain>
    </source>
</reference>
<dbReference type="Gene3D" id="3.40.50.2300">
    <property type="match status" value="1"/>
</dbReference>
<dbReference type="RefSeq" id="WP_114580386.1">
    <property type="nucleotide sequence ID" value="NZ_QPMH01000001.1"/>
</dbReference>
<dbReference type="SMART" id="SM00421">
    <property type="entry name" value="HTH_LUXR"/>
    <property type="match status" value="1"/>
</dbReference>
<dbReference type="InterPro" id="IPR039420">
    <property type="entry name" value="WalR-like"/>
</dbReference>
<proteinExistence type="predicted"/>
<comment type="caution">
    <text evidence="5">The sequence shown here is derived from an EMBL/GenBank/DDBJ whole genome shotgun (WGS) entry which is preliminary data.</text>
</comment>
<dbReference type="InterPro" id="IPR016032">
    <property type="entry name" value="Sig_transdc_resp-reg_C-effctor"/>
</dbReference>
<dbReference type="Proteomes" id="UP000253941">
    <property type="component" value="Unassembled WGS sequence"/>
</dbReference>
<evidence type="ECO:0000313" key="6">
    <source>
        <dbReference type="Proteomes" id="UP000253941"/>
    </source>
</evidence>
<feature type="domain" description="HTH luxR-type" evidence="3">
    <location>
        <begin position="154"/>
        <end position="219"/>
    </location>
</feature>
<evidence type="ECO:0000256" key="2">
    <source>
        <dbReference type="PROSITE-ProRule" id="PRU00169"/>
    </source>
</evidence>
<dbReference type="InterPro" id="IPR001789">
    <property type="entry name" value="Sig_transdc_resp-reg_receiver"/>
</dbReference>
<dbReference type="SUPFAM" id="SSF46894">
    <property type="entry name" value="C-terminal effector domain of the bipartite response regulators"/>
    <property type="match status" value="1"/>
</dbReference>
<dbReference type="GO" id="GO:0006355">
    <property type="term" value="P:regulation of DNA-templated transcription"/>
    <property type="evidence" value="ECO:0007669"/>
    <property type="project" value="InterPro"/>
</dbReference>
<sequence length="225" mass="25114">MATTTKQRNLHVVVTSELPWYTSGAKRFFEAVAPGHQIRAASEPDELGRQIQDGWADVVVVAAPTTNPRHERLLARIRRRWPKTPLILMTSERHPDMAQRAQAIGANGYLHSESTPGEVDQALRAAVEGESHFPPDLMAPELSDTGARPFPPDIQQRLSRLTRRERQVMEMLGRGHSNREIADALGLREGTVRIYVHRVIRQLGLRNRVDVALCASRLASQSGQG</sequence>
<evidence type="ECO:0000256" key="1">
    <source>
        <dbReference type="ARBA" id="ARBA00023125"/>
    </source>
</evidence>
<organism evidence="5 6">
    <name type="scientific">Ferruginivarius sediminum</name>
    <dbReference type="NCBI Taxonomy" id="2661937"/>
    <lineage>
        <taxon>Bacteria</taxon>
        <taxon>Pseudomonadati</taxon>
        <taxon>Pseudomonadota</taxon>
        <taxon>Alphaproteobacteria</taxon>
        <taxon>Rhodospirillales</taxon>
        <taxon>Rhodospirillaceae</taxon>
        <taxon>Ferruginivarius</taxon>
    </lineage>
</organism>
<dbReference type="GO" id="GO:0000160">
    <property type="term" value="P:phosphorelay signal transduction system"/>
    <property type="evidence" value="ECO:0007669"/>
    <property type="project" value="InterPro"/>
</dbReference>
<name>A0A369TEX7_9PROT</name>
<dbReference type="PROSITE" id="PS50110">
    <property type="entry name" value="RESPONSE_REGULATORY"/>
    <property type="match status" value="1"/>
</dbReference>
<dbReference type="PROSITE" id="PS50043">
    <property type="entry name" value="HTH_LUXR_2"/>
    <property type="match status" value="1"/>
</dbReference>
<dbReference type="CDD" id="cd06170">
    <property type="entry name" value="LuxR_C_like"/>
    <property type="match status" value="1"/>
</dbReference>
<accession>A0A369TEX7</accession>
<dbReference type="PANTHER" id="PTHR43214:SF42">
    <property type="entry name" value="TRANSCRIPTIONAL REGULATORY PROTEIN DESR"/>
    <property type="match status" value="1"/>
</dbReference>
<dbReference type="EMBL" id="QPMH01000001">
    <property type="protein sequence ID" value="RDD63873.1"/>
    <property type="molecule type" value="Genomic_DNA"/>
</dbReference>
<evidence type="ECO:0000259" key="4">
    <source>
        <dbReference type="PROSITE" id="PS50110"/>
    </source>
</evidence>
<feature type="domain" description="Response regulatory" evidence="4">
    <location>
        <begin position="11"/>
        <end position="127"/>
    </location>
</feature>
<dbReference type="InterPro" id="IPR000792">
    <property type="entry name" value="Tscrpt_reg_LuxR_C"/>
</dbReference>
<dbReference type="CDD" id="cd00156">
    <property type="entry name" value="REC"/>
    <property type="match status" value="1"/>
</dbReference>
<dbReference type="PANTHER" id="PTHR43214">
    <property type="entry name" value="TWO-COMPONENT RESPONSE REGULATOR"/>
    <property type="match status" value="1"/>
</dbReference>
<gene>
    <name evidence="5" type="ORF">DRB17_01525</name>
</gene>
<protein>
    <submittedName>
        <fullName evidence="5">DNA-binding response regulator</fullName>
    </submittedName>
</protein>
<dbReference type="Pfam" id="PF00196">
    <property type="entry name" value="GerE"/>
    <property type="match status" value="1"/>
</dbReference>
<evidence type="ECO:0000259" key="3">
    <source>
        <dbReference type="PROSITE" id="PS50043"/>
    </source>
</evidence>
<dbReference type="PRINTS" id="PR00038">
    <property type="entry name" value="HTHLUXR"/>
</dbReference>
<dbReference type="AlphaFoldDB" id="A0A369TEX7"/>
<dbReference type="GO" id="GO:0003677">
    <property type="term" value="F:DNA binding"/>
    <property type="evidence" value="ECO:0007669"/>
    <property type="project" value="UniProtKB-KW"/>
</dbReference>
<keyword evidence="1 5" id="KW-0238">DNA-binding</keyword>
<dbReference type="SUPFAM" id="SSF52172">
    <property type="entry name" value="CheY-like"/>
    <property type="match status" value="1"/>
</dbReference>
<dbReference type="Gene3D" id="1.10.10.10">
    <property type="entry name" value="Winged helix-like DNA-binding domain superfamily/Winged helix DNA-binding domain"/>
    <property type="match status" value="1"/>
</dbReference>
<comment type="caution">
    <text evidence="2">Lacks conserved residue(s) required for the propagation of feature annotation.</text>
</comment>
<dbReference type="InterPro" id="IPR036388">
    <property type="entry name" value="WH-like_DNA-bd_sf"/>
</dbReference>